<dbReference type="EMBL" id="JAVXUP010001085">
    <property type="protein sequence ID" value="KAK3016150.1"/>
    <property type="molecule type" value="Genomic_DNA"/>
</dbReference>
<reference evidence="2" key="1">
    <citation type="submission" date="2022-12" db="EMBL/GenBank/DDBJ databases">
        <title>Draft genome assemblies for two species of Escallonia (Escalloniales).</title>
        <authorList>
            <person name="Chanderbali A."/>
            <person name="Dervinis C."/>
            <person name="Anghel I."/>
            <person name="Soltis D."/>
            <person name="Soltis P."/>
            <person name="Zapata F."/>
        </authorList>
    </citation>
    <scope>NUCLEOTIDE SEQUENCE</scope>
    <source>
        <strain evidence="2">UCBG64.0493</strain>
        <tissue evidence="2">Leaf</tissue>
    </source>
</reference>
<evidence type="ECO:0000313" key="2">
    <source>
        <dbReference type="EMBL" id="KAK3016150.1"/>
    </source>
</evidence>
<dbReference type="Proteomes" id="UP001188597">
    <property type="component" value="Unassembled WGS sequence"/>
</dbReference>
<dbReference type="AlphaFoldDB" id="A0AA88VXF3"/>
<evidence type="ECO:0000313" key="3">
    <source>
        <dbReference type="Proteomes" id="UP001188597"/>
    </source>
</evidence>
<protein>
    <submittedName>
        <fullName evidence="2">Uncharacterized protein</fullName>
    </submittedName>
</protein>
<dbReference type="InterPro" id="IPR001611">
    <property type="entry name" value="Leu-rich_rpt"/>
</dbReference>
<dbReference type="Pfam" id="PF00560">
    <property type="entry name" value="LRR_1"/>
    <property type="match status" value="1"/>
</dbReference>
<keyword evidence="3" id="KW-1185">Reference proteome</keyword>
<keyword evidence="1" id="KW-0472">Membrane</keyword>
<dbReference type="PANTHER" id="PTHR48065">
    <property type="entry name" value="OS10G0469600 PROTEIN"/>
    <property type="match status" value="1"/>
</dbReference>
<accession>A0AA88VXF3</accession>
<dbReference type="SUPFAM" id="SSF52058">
    <property type="entry name" value="L domain-like"/>
    <property type="match status" value="1"/>
</dbReference>
<dbReference type="PANTHER" id="PTHR48065:SF75">
    <property type="entry name" value="LEUCINE-RICH REPEAT-CONTAINING N-TERMINAL PLANT-TYPE DOMAIN-CONTAINING PROTEIN"/>
    <property type="match status" value="1"/>
</dbReference>
<comment type="caution">
    <text evidence="2">The sequence shown here is derived from an EMBL/GenBank/DDBJ whole genome shotgun (WGS) entry which is preliminary data.</text>
</comment>
<dbReference type="Gene3D" id="3.80.10.10">
    <property type="entry name" value="Ribonuclease Inhibitor"/>
    <property type="match status" value="2"/>
</dbReference>
<keyword evidence="1" id="KW-1133">Transmembrane helix</keyword>
<gene>
    <name evidence="2" type="ORF">RJ639_005452</name>
</gene>
<evidence type="ECO:0000256" key="1">
    <source>
        <dbReference type="SAM" id="Phobius"/>
    </source>
</evidence>
<name>A0AA88VXF3_9ASTE</name>
<dbReference type="InterPro" id="IPR032675">
    <property type="entry name" value="LRR_dom_sf"/>
</dbReference>
<organism evidence="2 3">
    <name type="scientific">Escallonia herrerae</name>
    <dbReference type="NCBI Taxonomy" id="1293975"/>
    <lineage>
        <taxon>Eukaryota</taxon>
        <taxon>Viridiplantae</taxon>
        <taxon>Streptophyta</taxon>
        <taxon>Embryophyta</taxon>
        <taxon>Tracheophyta</taxon>
        <taxon>Spermatophyta</taxon>
        <taxon>Magnoliopsida</taxon>
        <taxon>eudicotyledons</taxon>
        <taxon>Gunneridae</taxon>
        <taxon>Pentapetalae</taxon>
        <taxon>asterids</taxon>
        <taxon>campanulids</taxon>
        <taxon>Escalloniales</taxon>
        <taxon>Escalloniaceae</taxon>
        <taxon>Escallonia</taxon>
    </lineage>
</organism>
<sequence>MHETSEKTGTLSGLGNLAILKLGNNSLSWSIPMELEDRCNLIWLDLNTNFLNGSIPPGLFKQSGNIVVALPHREDIHILNLGHSDLVVPIPQELGGVKNVAIHDLAYNKFNGSIPQSLTSLTLLGEVDLSNNNMSRMIPKSALFDTFPDYRFLNNSGLCGYPLPRCWQDPSGSLNGQHQKSYHRQESLAGSVAMGLLFSLFCVFGLIKIVIETRKGRKKKEAALEAYMDGNSYSAPANSAWKPTQCLRGIEHQPLNI</sequence>
<keyword evidence="1" id="KW-0812">Transmembrane</keyword>
<feature type="transmembrane region" description="Helical" evidence="1">
    <location>
        <begin position="188"/>
        <end position="211"/>
    </location>
</feature>
<proteinExistence type="predicted"/>